<dbReference type="KEGG" id="ifl:C1H71_20220"/>
<dbReference type="AlphaFoldDB" id="A0A7G3GEQ2"/>
<keyword evidence="3" id="KW-0614">Plasmid</keyword>
<protein>
    <submittedName>
        <fullName evidence="3">Uncharacterized protein</fullName>
    </submittedName>
</protein>
<evidence type="ECO:0000256" key="2">
    <source>
        <dbReference type="ARBA" id="ARBA00023163"/>
    </source>
</evidence>
<evidence type="ECO:0000313" key="3">
    <source>
        <dbReference type="EMBL" id="QBC45871.1"/>
    </source>
</evidence>
<accession>A0A7G3GEQ2</accession>
<gene>
    <name evidence="3" type="ORF">C1H71_20220</name>
</gene>
<sequence>MAIDKAAFDKAKASASRWSDNALDCAFAVLVEGLGTKEAAAKFDLKPQRVTNIKRLFLALVKKQELEEFTKKHPSLLSFQGEVKRLRESGYANSQILQFLKKAGIEITEAELINFLG</sequence>
<organism evidence="3 4">
    <name type="scientific">Iodobacter fluviatilis</name>
    <dbReference type="NCBI Taxonomy" id="537"/>
    <lineage>
        <taxon>Bacteria</taxon>
        <taxon>Pseudomonadati</taxon>
        <taxon>Pseudomonadota</taxon>
        <taxon>Betaproteobacteria</taxon>
        <taxon>Neisseriales</taxon>
        <taxon>Chitinibacteraceae</taxon>
        <taxon>Iodobacter</taxon>
    </lineage>
</organism>
<geneLocation type="plasmid" evidence="3 4">
    <name>pl2</name>
</geneLocation>
<keyword evidence="4" id="KW-1185">Reference proteome</keyword>
<dbReference type="RefSeq" id="WP_130108348.1">
    <property type="nucleotide sequence ID" value="NZ_CP025782.1"/>
</dbReference>
<dbReference type="Proteomes" id="UP000515917">
    <property type="component" value="Plasmid pl2"/>
</dbReference>
<name>A0A7G3GEQ2_9NEIS</name>
<evidence type="ECO:0000313" key="4">
    <source>
        <dbReference type="Proteomes" id="UP000515917"/>
    </source>
</evidence>
<dbReference type="GeneID" id="39458565"/>
<reference evidence="3 4" key="1">
    <citation type="submission" date="2018-01" db="EMBL/GenBank/DDBJ databases">
        <title>Genome sequence of Iodobacter sp. strain PCH194 isolated from Indian Trans-Himalaya.</title>
        <authorList>
            <person name="Kumar V."/>
            <person name="Thakur V."/>
            <person name="Kumar S."/>
            <person name="Singh D."/>
        </authorList>
    </citation>
    <scope>NUCLEOTIDE SEQUENCE [LARGE SCALE GENOMIC DNA]</scope>
    <source>
        <strain evidence="3 4">PCH194</strain>
        <plasmid evidence="3 4">pl2</plasmid>
    </source>
</reference>
<dbReference type="Gene3D" id="1.10.10.2690">
    <property type="match status" value="1"/>
</dbReference>
<dbReference type="InterPro" id="IPR053721">
    <property type="entry name" value="Fimbrial_Adhesin_Reg"/>
</dbReference>
<evidence type="ECO:0000256" key="1">
    <source>
        <dbReference type="ARBA" id="ARBA00023015"/>
    </source>
</evidence>
<keyword evidence="1" id="KW-0805">Transcription regulation</keyword>
<keyword evidence="2" id="KW-0804">Transcription</keyword>
<proteinExistence type="predicted"/>
<dbReference type="EMBL" id="CP025782">
    <property type="protein sequence ID" value="QBC45871.1"/>
    <property type="molecule type" value="Genomic_DNA"/>
</dbReference>